<name>A0ABN2WN55_9ACTN</name>
<dbReference type="PROSITE" id="PS50943">
    <property type="entry name" value="HTH_CROC1"/>
    <property type="match status" value="1"/>
</dbReference>
<dbReference type="SUPFAM" id="SSF47413">
    <property type="entry name" value="lambda repressor-like DNA-binding domains"/>
    <property type="match status" value="1"/>
</dbReference>
<dbReference type="CDD" id="cd00093">
    <property type="entry name" value="HTH_XRE"/>
    <property type="match status" value="1"/>
</dbReference>
<evidence type="ECO:0000313" key="3">
    <source>
        <dbReference type="Proteomes" id="UP001500016"/>
    </source>
</evidence>
<accession>A0ABN2WN55</accession>
<evidence type="ECO:0000313" key="2">
    <source>
        <dbReference type="EMBL" id="GAA2095711.1"/>
    </source>
</evidence>
<sequence length="275" mass="31095">MEQPGQLDEGEGSGLVVAFGKQVKALRLRAGIEREEFGNRVGYSASTIASFEQGRRIPPERFIDRADEVLGADGVLTAMKEQLRQAQYPAFFRDAARLEARAVAVHVYAVYGMPGLLQTEDHARAVFGMWRPLLGEETLAQRVEARLARQEIFSWKQMPTLSFVVEESVLRRPIGGRHIMRAQLEHVLLQSHQRNVEIQVMPTGREEHCGLGGPFTLIETRDGRRVAYVEVQGNSRLYTARTMVREFEEQYGILRAQALTPRESMGFIEKLLGEQ</sequence>
<reference evidence="2 3" key="1">
    <citation type="journal article" date="2019" name="Int. J. Syst. Evol. Microbiol.">
        <title>The Global Catalogue of Microorganisms (GCM) 10K type strain sequencing project: providing services to taxonomists for standard genome sequencing and annotation.</title>
        <authorList>
            <consortium name="The Broad Institute Genomics Platform"/>
            <consortium name="The Broad Institute Genome Sequencing Center for Infectious Disease"/>
            <person name="Wu L."/>
            <person name="Ma J."/>
        </authorList>
    </citation>
    <scope>NUCLEOTIDE SEQUENCE [LARGE SCALE GENOMIC DNA]</scope>
    <source>
        <strain evidence="2 3">JCM 15478</strain>
    </source>
</reference>
<organism evidence="2 3">
    <name type="scientific">Streptomyces albiaxialis</name>
    <dbReference type="NCBI Taxonomy" id="329523"/>
    <lineage>
        <taxon>Bacteria</taxon>
        <taxon>Bacillati</taxon>
        <taxon>Actinomycetota</taxon>
        <taxon>Actinomycetes</taxon>
        <taxon>Kitasatosporales</taxon>
        <taxon>Streptomycetaceae</taxon>
        <taxon>Streptomyces</taxon>
    </lineage>
</organism>
<dbReference type="Gene3D" id="1.10.260.40">
    <property type="entry name" value="lambda repressor-like DNA-binding domains"/>
    <property type="match status" value="1"/>
</dbReference>
<protein>
    <submittedName>
        <fullName evidence="2">Helix-turn-helix transcriptional regulator</fullName>
    </submittedName>
</protein>
<dbReference type="EMBL" id="BAAAPE010000016">
    <property type="protein sequence ID" value="GAA2095711.1"/>
    <property type="molecule type" value="Genomic_DNA"/>
</dbReference>
<comment type="caution">
    <text evidence="2">The sequence shown here is derived from an EMBL/GenBank/DDBJ whole genome shotgun (WGS) entry which is preliminary data.</text>
</comment>
<keyword evidence="3" id="KW-1185">Reference proteome</keyword>
<dbReference type="Pfam" id="PF19054">
    <property type="entry name" value="DUF5753"/>
    <property type="match status" value="1"/>
</dbReference>
<dbReference type="InterPro" id="IPR001387">
    <property type="entry name" value="Cro/C1-type_HTH"/>
</dbReference>
<dbReference type="RefSeq" id="WP_344533290.1">
    <property type="nucleotide sequence ID" value="NZ_BAAAPE010000016.1"/>
</dbReference>
<dbReference type="InterPro" id="IPR043917">
    <property type="entry name" value="DUF5753"/>
</dbReference>
<gene>
    <name evidence="2" type="ORF">GCM10009801_64780</name>
</gene>
<feature type="domain" description="HTH cro/C1-type" evidence="1">
    <location>
        <begin position="23"/>
        <end position="58"/>
    </location>
</feature>
<dbReference type="InterPro" id="IPR010982">
    <property type="entry name" value="Lambda_DNA-bd_dom_sf"/>
</dbReference>
<dbReference type="Proteomes" id="UP001500016">
    <property type="component" value="Unassembled WGS sequence"/>
</dbReference>
<dbReference type="Pfam" id="PF13560">
    <property type="entry name" value="HTH_31"/>
    <property type="match status" value="1"/>
</dbReference>
<proteinExistence type="predicted"/>
<evidence type="ECO:0000259" key="1">
    <source>
        <dbReference type="PROSITE" id="PS50943"/>
    </source>
</evidence>
<dbReference type="SMART" id="SM00530">
    <property type="entry name" value="HTH_XRE"/>
    <property type="match status" value="1"/>
</dbReference>